<name>X1ETW0_9ZZZZ</name>
<feature type="non-terminal residue" evidence="2">
    <location>
        <position position="1"/>
    </location>
</feature>
<proteinExistence type="predicted"/>
<feature type="transmembrane region" description="Helical" evidence="1">
    <location>
        <begin position="78"/>
        <end position="94"/>
    </location>
</feature>
<sequence length="125" mass="14756">DYSNAIPYQFTDSLVFIFSNIFGEISAYNIILFLSFPLSAITMYFLVHHFTKNKIVSMISGLIYSLCPYHYFRIQGHILLSQIELIPLYFLFLFKFNEKKTIKSAIVWGFTFSLLFLMSYYYGFV</sequence>
<evidence type="ECO:0008006" key="3">
    <source>
        <dbReference type="Google" id="ProtNLM"/>
    </source>
</evidence>
<dbReference type="EMBL" id="BART01039243">
    <property type="protein sequence ID" value="GAH12063.1"/>
    <property type="molecule type" value="Genomic_DNA"/>
</dbReference>
<dbReference type="AlphaFoldDB" id="X1ETW0"/>
<gene>
    <name evidence="2" type="ORF">S01H4_64613</name>
</gene>
<evidence type="ECO:0000256" key="1">
    <source>
        <dbReference type="SAM" id="Phobius"/>
    </source>
</evidence>
<evidence type="ECO:0000313" key="2">
    <source>
        <dbReference type="EMBL" id="GAH12063.1"/>
    </source>
</evidence>
<keyword evidence="1" id="KW-0812">Transmembrane</keyword>
<feature type="transmembrane region" description="Helical" evidence="1">
    <location>
        <begin position="25"/>
        <end position="47"/>
    </location>
</feature>
<organism evidence="2">
    <name type="scientific">marine sediment metagenome</name>
    <dbReference type="NCBI Taxonomy" id="412755"/>
    <lineage>
        <taxon>unclassified sequences</taxon>
        <taxon>metagenomes</taxon>
        <taxon>ecological metagenomes</taxon>
    </lineage>
</organism>
<feature type="transmembrane region" description="Helical" evidence="1">
    <location>
        <begin position="106"/>
        <end position="124"/>
    </location>
</feature>
<feature type="non-terminal residue" evidence="2">
    <location>
        <position position="125"/>
    </location>
</feature>
<keyword evidence="1" id="KW-1133">Transmembrane helix</keyword>
<accession>X1ETW0</accession>
<keyword evidence="1" id="KW-0472">Membrane</keyword>
<protein>
    <recommendedName>
        <fullName evidence="3">Glycosyltransferase RgtA/B/C/D-like domain-containing protein</fullName>
    </recommendedName>
</protein>
<comment type="caution">
    <text evidence="2">The sequence shown here is derived from an EMBL/GenBank/DDBJ whole genome shotgun (WGS) entry which is preliminary data.</text>
</comment>
<reference evidence="2" key="1">
    <citation type="journal article" date="2014" name="Front. Microbiol.">
        <title>High frequency of phylogenetically diverse reductive dehalogenase-homologous genes in deep subseafloor sedimentary metagenomes.</title>
        <authorList>
            <person name="Kawai M."/>
            <person name="Futagami T."/>
            <person name="Toyoda A."/>
            <person name="Takaki Y."/>
            <person name="Nishi S."/>
            <person name="Hori S."/>
            <person name="Arai W."/>
            <person name="Tsubouchi T."/>
            <person name="Morono Y."/>
            <person name="Uchiyama I."/>
            <person name="Ito T."/>
            <person name="Fujiyama A."/>
            <person name="Inagaki F."/>
            <person name="Takami H."/>
        </authorList>
    </citation>
    <scope>NUCLEOTIDE SEQUENCE</scope>
    <source>
        <strain evidence="2">Expedition CK06-06</strain>
    </source>
</reference>